<dbReference type="EMBL" id="JAEPRA010000004">
    <property type="protein sequence ID" value="KAG2186656.1"/>
    <property type="molecule type" value="Genomic_DNA"/>
</dbReference>
<evidence type="ECO:0000256" key="8">
    <source>
        <dbReference type="SAM" id="Phobius"/>
    </source>
</evidence>
<keyword evidence="13" id="KW-1185">Reference proteome</keyword>
<protein>
    <recommendedName>
        <fullName evidence="14">DUF221-domain-containing protein</fullName>
    </recommendedName>
</protein>
<evidence type="ECO:0000259" key="11">
    <source>
        <dbReference type="Pfam" id="PF14703"/>
    </source>
</evidence>
<feature type="transmembrane region" description="Helical" evidence="8">
    <location>
        <begin position="488"/>
        <end position="517"/>
    </location>
</feature>
<dbReference type="OrthoDB" id="1689567at2759"/>
<accession>A0A8H7Q6F2</accession>
<keyword evidence="6 8" id="KW-0472">Membrane</keyword>
<dbReference type="InterPro" id="IPR045122">
    <property type="entry name" value="Csc1-like"/>
</dbReference>
<evidence type="ECO:0000256" key="1">
    <source>
        <dbReference type="ARBA" id="ARBA00004141"/>
    </source>
</evidence>
<feature type="transmembrane region" description="Helical" evidence="8">
    <location>
        <begin position="580"/>
        <end position="608"/>
    </location>
</feature>
<dbReference type="InterPro" id="IPR032880">
    <property type="entry name" value="CSC1/OSCA1-like_N"/>
</dbReference>
<sequence>MATIQTAYYVPTIAGIGTTFAISACISAVCLAIYEGCRRMNCMESLFIPRTLLKRAPAPPLSPRLFSFVNALFLPNSYYLENTGLDSAMYLQFLSMCIHFLIVACVCVLPILLPLHWMSQLTTFDINETITLTHLNVANVPDASSWLWAHCLLTHFVSLTWLWLLYTNYWRYLELFRAQMALRIVKGDITARTVMVHNVPHELRNDTSLKGYFENLGVGPVDAVNLVRTAGKLERKLKRRQVMIDRIEQACIRLGRNVISSLELKRRRAGIGKVDVSHSMIFQDPLPRDISLLSYLDKVIVKAGDVRDKHANNIDNISLNDTETTQYGPSLSIPSTPMSVVPVSNDYNLWTVLLLNVSPHSLLQYHPTHSESIALSLPGIEKNITIPGSRNSECTPSIPKYLQTLNGLTDRIRFLREDEASAKYYRPTSTAFVTFKSWKSAQLCAQGITCWKPNVLKTALAPEPRDILWSNLMRRGRRGKIIGRLRDWVVFAAVWGLTIFWLFPISFILGLTSLEVLSRHFNFLQSFMGTSSVVRSFIQNVLPTMLVTLFMSLLPWILCELSKQQGFKSYSQLEDCVLRRYYHFAIFNVLIVFLLGTTFLTTIMSVLYSPTSIIQLLAESLPQGANFFLNFIMFNSCSHAMELAQLGTQLFGRLLILIPCISPTPRVFQRLSSPWSFPYYYYYPNHILIFVITLTYSIIQPLILLFGLFYFGIALVVFKHQFAYAYIRRYESNGRYYRRMVRYTTDGLLIFQLTMVGLLYLKKAFAPATFVVPLVILTCWSKVQFSRLFQARCKYFAVDIDELDEVTAMGRDMPQKGWRSFLYRMDDMWRLSWFELWWTGARGKWEKTKKRSSRKVQQLLLSLPDSLDELDQAMVTTSIRTTITAPKVSGSAPPSHKLSVIITEDHISQKDGYCASQTDFSTTSTLIPRDDISEHQSYIHPILIKRLDDSFMLPSDPKRRIWRLNDCINIPIDNIVKQYYGEIIDQVETGSYHMDDKLNREMAMNDSAEDLHESFDTLVVRRVDTRRTVGSEVSPSPRRRSRISLSKRFSLGRSQNSSNIGSEVSLKVSLKGELDEFYDMKTEEVSSGDED</sequence>
<name>A0A8H7Q6F2_9FUNG</name>
<evidence type="ECO:0000256" key="6">
    <source>
        <dbReference type="ARBA" id="ARBA00023136"/>
    </source>
</evidence>
<evidence type="ECO:0000313" key="12">
    <source>
        <dbReference type="EMBL" id="KAG2186656.1"/>
    </source>
</evidence>
<evidence type="ECO:0000256" key="3">
    <source>
        <dbReference type="ARBA" id="ARBA00022448"/>
    </source>
</evidence>
<proteinExistence type="inferred from homology"/>
<dbReference type="GO" id="GO:0005227">
    <property type="term" value="F:calcium-activated cation channel activity"/>
    <property type="evidence" value="ECO:0007669"/>
    <property type="project" value="InterPro"/>
</dbReference>
<feature type="transmembrane region" description="Helical" evidence="8">
    <location>
        <begin position="93"/>
        <end position="113"/>
    </location>
</feature>
<evidence type="ECO:0008006" key="14">
    <source>
        <dbReference type="Google" id="ProtNLM"/>
    </source>
</evidence>
<feature type="transmembrane region" description="Helical" evidence="8">
    <location>
        <begin position="537"/>
        <end position="559"/>
    </location>
</feature>
<dbReference type="AlphaFoldDB" id="A0A8H7Q6F2"/>
<organism evidence="12 13">
    <name type="scientific">Umbelopsis vinacea</name>
    <dbReference type="NCBI Taxonomy" id="44442"/>
    <lineage>
        <taxon>Eukaryota</taxon>
        <taxon>Fungi</taxon>
        <taxon>Fungi incertae sedis</taxon>
        <taxon>Mucoromycota</taxon>
        <taxon>Mucoromycotina</taxon>
        <taxon>Umbelopsidomycetes</taxon>
        <taxon>Umbelopsidales</taxon>
        <taxon>Umbelopsidaceae</taxon>
        <taxon>Umbelopsis</taxon>
    </lineage>
</organism>
<dbReference type="Proteomes" id="UP000612746">
    <property type="component" value="Unassembled WGS sequence"/>
</dbReference>
<gene>
    <name evidence="12" type="ORF">INT44_002880</name>
</gene>
<feature type="transmembrane region" description="Helical" evidence="8">
    <location>
        <begin position="740"/>
        <end position="761"/>
    </location>
</feature>
<feature type="domain" description="CSC1/OSCA1-like 7TM region" evidence="9">
    <location>
        <begin position="486"/>
        <end position="759"/>
    </location>
</feature>
<feature type="transmembrane region" description="Helical" evidence="8">
    <location>
        <begin position="688"/>
        <end position="719"/>
    </location>
</feature>
<feature type="transmembrane region" description="Helical" evidence="8">
    <location>
        <begin position="146"/>
        <end position="166"/>
    </location>
</feature>
<evidence type="ECO:0000259" key="10">
    <source>
        <dbReference type="Pfam" id="PF13967"/>
    </source>
</evidence>
<dbReference type="Pfam" id="PF13967">
    <property type="entry name" value="RSN1_TM"/>
    <property type="match status" value="1"/>
</dbReference>
<dbReference type="InterPro" id="IPR027815">
    <property type="entry name" value="CSC1/OSCA1-like_cyt"/>
</dbReference>
<comment type="caution">
    <text evidence="12">The sequence shown here is derived from an EMBL/GenBank/DDBJ whole genome shotgun (WGS) entry which is preliminary data.</text>
</comment>
<comment type="subcellular location">
    <subcellularLocation>
        <location evidence="1">Membrane</location>
        <topology evidence="1">Multi-pass membrane protein</topology>
    </subcellularLocation>
</comment>
<feature type="domain" description="CSC1/OSCA1-like N-terminal transmembrane" evidence="10">
    <location>
        <begin position="16"/>
        <end position="167"/>
    </location>
</feature>
<reference evidence="12" key="1">
    <citation type="submission" date="2020-12" db="EMBL/GenBank/DDBJ databases">
        <title>Metabolic potential, ecology and presence of endohyphal bacteria is reflected in genomic diversity of Mucoromycotina.</title>
        <authorList>
            <person name="Muszewska A."/>
            <person name="Okrasinska A."/>
            <person name="Steczkiewicz K."/>
            <person name="Drgas O."/>
            <person name="Orlowska M."/>
            <person name="Perlinska-Lenart U."/>
            <person name="Aleksandrzak-Piekarczyk T."/>
            <person name="Szatraj K."/>
            <person name="Zielenkiewicz U."/>
            <person name="Pilsyk S."/>
            <person name="Malc E."/>
            <person name="Mieczkowski P."/>
            <person name="Kruszewska J.S."/>
            <person name="Biernat P."/>
            <person name="Pawlowska J."/>
        </authorList>
    </citation>
    <scope>NUCLEOTIDE SEQUENCE</scope>
    <source>
        <strain evidence="12">WA0000051536</strain>
    </source>
</reference>
<feature type="domain" description="CSC1/OSCA1-like cytosolic" evidence="11">
    <location>
        <begin position="191"/>
        <end position="471"/>
    </location>
</feature>
<dbReference type="PANTHER" id="PTHR13018">
    <property type="entry name" value="PROBABLE MEMBRANE PROTEIN DUF221-RELATED"/>
    <property type="match status" value="1"/>
</dbReference>
<dbReference type="PANTHER" id="PTHR13018:SF5">
    <property type="entry name" value="RE44586P"/>
    <property type="match status" value="1"/>
</dbReference>
<dbReference type="InterPro" id="IPR003864">
    <property type="entry name" value="CSC1/OSCA1-like_7TM"/>
</dbReference>
<evidence type="ECO:0000256" key="4">
    <source>
        <dbReference type="ARBA" id="ARBA00022692"/>
    </source>
</evidence>
<feature type="transmembrane region" description="Helical" evidence="8">
    <location>
        <begin position="12"/>
        <end position="34"/>
    </location>
</feature>
<evidence type="ECO:0000313" key="13">
    <source>
        <dbReference type="Proteomes" id="UP000612746"/>
    </source>
</evidence>
<evidence type="ECO:0000256" key="5">
    <source>
        <dbReference type="ARBA" id="ARBA00022989"/>
    </source>
</evidence>
<evidence type="ECO:0000259" key="9">
    <source>
        <dbReference type="Pfam" id="PF02714"/>
    </source>
</evidence>
<keyword evidence="5 8" id="KW-1133">Transmembrane helix</keyword>
<dbReference type="Pfam" id="PF14703">
    <property type="entry name" value="PHM7_cyt"/>
    <property type="match status" value="1"/>
</dbReference>
<comment type="similarity">
    <text evidence="2">Belongs to the CSC1 (TC 1.A.17) family.</text>
</comment>
<evidence type="ECO:0000256" key="7">
    <source>
        <dbReference type="SAM" id="MobiDB-lite"/>
    </source>
</evidence>
<evidence type="ECO:0000256" key="2">
    <source>
        <dbReference type="ARBA" id="ARBA00007779"/>
    </source>
</evidence>
<keyword evidence="4 8" id="KW-0812">Transmembrane</keyword>
<dbReference type="GO" id="GO:0005886">
    <property type="term" value="C:plasma membrane"/>
    <property type="evidence" value="ECO:0007669"/>
    <property type="project" value="TreeGrafter"/>
</dbReference>
<keyword evidence="3" id="KW-0813">Transport</keyword>
<feature type="region of interest" description="Disordered" evidence="7">
    <location>
        <begin position="1028"/>
        <end position="1047"/>
    </location>
</feature>
<dbReference type="Pfam" id="PF02714">
    <property type="entry name" value="RSN1_7TM"/>
    <property type="match status" value="1"/>
</dbReference>